<comment type="caution">
    <text evidence="2">The sequence shown here is derived from an EMBL/GenBank/DDBJ whole genome shotgun (WGS) entry which is preliminary data.</text>
</comment>
<keyword evidence="3" id="KW-1185">Reference proteome</keyword>
<accession>A0A4Q0S798</accession>
<sequence length="64" mass="7383">MDEDKEAAFLFEFFVENVIMPPGRWVLDQVGVRHTHEHEIAALFTGLAFWAFAVFLVFALVLGW</sequence>
<protein>
    <submittedName>
        <fullName evidence="2">Uncharacterized protein</fullName>
    </submittedName>
</protein>
<feature type="transmembrane region" description="Helical" evidence="1">
    <location>
        <begin position="40"/>
        <end position="62"/>
    </location>
</feature>
<keyword evidence="1" id="KW-1133">Transmembrane helix</keyword>
<dbReference type="EMBL" id="LBJQ01000065">
    <property type="protein sequence ID" value="RXH30180.1"/>
    <property type="molecule type" value="Genomic_DNA"/>
</dbReference>
<evidence type="ECO:0000313" key="3">
    <source>
        <dbReference type="Proteomes" id="UP000289546"/>
    </source>
</evidence>
<gene>
    <name evidence="2" type="ORF">XH99_11930</name>
</gene>
<organism evidence="2 3">
    <name type="scientific">Bradyrhizobium nanningense</name>
    <dbReference type="NCBI Taxonomy" id="1325118"/>
    <lineage>
        <taxon>Bacteria</taxon>
        <taxon>Pseudomonadati</taxon>
        <taxon>Pseudomonadota</taxon>
        <taxon>Alphaproteobacteria</taxon>
        <taxon>Hyphomicrobiales</taxon>
        <taxon>Nitrobacteraceae</taxon>
        <taxon>Bradyrhizobium</taxon>
    </lineage>
</organism>
<reference evidence="2 3" key="1">
    <citation type="submission" date="2015-04" db="EMBL/GenBank/DDBJ databases">
        <title>Comparative genomics of rhizobia nodulating Arachis hypogaea in China.</title>
        <authorList>
            <person name="Li Y."/>
        </authorList>
    </citation>
    <scope>NUCLEOTIDE SEQUENCE [LARGE SCALE GENOMIC DNA]</scope>
    <source>
        <strain evidence="2 3">CCBAU 51757</strain>
    </source>
</reference>
<dbReference type="RefSeq" id="WP_128918163.1">
    <property type="nucleotide sequence ID" value="NZ_LBJC01000072.1"/>
</dbReference>
<evidence type="ECO:0000313" key="2">
    <source>
        <dbReference type="EMBL" id="RXH30180.1"/>
    </source>
</evidence>
<dbReference type="Proteomes" id="UP000289546">
    <property type="component" value="Unassembled WGS sequence"/>
</dbReference>
<dbReference type="AlphaFoldDB" id="A0A4Q0S798"/>
<evidence type="ECO:0000256" key="1">
    <source>
        <dbReference type="SAM" id="Phobius"/>
    </source>
</evidence>
<dbReference type="OrthoDB" id="8255785at2"/>
<keyword evidence="1" id="KW-0812">Transmembrane</keyword>
<keyword evidence="1" id="KW-0472">Membrane</keyword>
<proteinExistence type="predicted"/>
<name>A0A4Q0S798_9BRAD</name>